<organism evidence="3 4">
    <name type="scientific">Nitratireductor mangrovi</name>
    <dbReference type="NCBI Taxonomy" id="2599600"/>
    <lineage>
        <taxon>Bacteria</taxon>
        <taxon>Pseudomonadati</taxon>
        <taxon>Pseudomonadota</taxon>
        <taxon>Alphaproteobacteria</taxon>
        <taxon>Hyphomicrobiales</taxon>
        <taxon>Phyllobacteriaceae</taxon>
        <taxon>Nitratireductor</taxon>
    </lineage>
</organism>
<feature type="signal peptide" evidence="2">
    <location>
        <begin position="1"/>
        <end position="30"/>
    </location>
</feature>
<name>A0A5B8KZ61_9HYPH</name>
<evidence type="ECO:0000313" key="3">
    <source>
        <dbReference type="EMBL" id="QDZ01034.1"/>
    </source>
</evidence>
<evidence type="ECO:0000313" key="4">
    <source>
        <dbReference type="Proteomes" id="UP000321389"/>
    </source>
</evidence>
<dbReference type="EMBL" id="CP042301">
    <property type="protein sequence ID" value="QDZ01034.1"/>
    <property type="molecule type" value="Genomic_DNA"/>
</dbReference>
<dbReference type="AlphaFoldDB" id="A0A5B8KZ61"/>
<protein>
    <submittedName>
        <fullName evidence="3">Uncharacterized protein</fullName>
    </submittedName>
</protein>
<gene>
    <name evidence="3" type="ORF">FQ775_11920</name>
</gene>
<proteinExistence type="predicted"/>
<keyword evidence="2" id="KW-0732">Signal</keyword>
<dbReference type="RefSeq" id="WP_146299679.1">
    <property type="nucleotide sequence ID" value="NZ_CP042301.2"/>
</dbReference>
<reference evidence="3" key="1">
    <citation type="submission" date="2020-04" db="EMBL/GenBank/DDBJ databases">
        <title>Nitratireductor sp. nov. isolated from mangrove soil.</title>
        <authorList>
            <person name="Ye Y."/>
        </authorList>
    </citation>
    <scope>NUCLEOTIDE SEQUENCE</scope>
    <source>
        <strain evidence="3">SY7</strain>
    </source>
</reference>
<accession>A0A5B8KZ61</accession>
<evidence type="ECO:0000256" key="1">
    <source>
        <dbReference type="SAM" id="MobiDB-lite"/>
    </source>
</evidence>
<evidence type="ECO:0000256" key="2">
    <source>
        <dbReference type="SAM" id="SignalP"/>
    </source>
</evidence>
<keyword evidence="4" id="KW-1185">Reference proteome</keyword>
<sequence>MSTTISKLMNAFAAAAILAGSLAATNVASARDGGLPDIDARPIFLDTVPPPGILDDIRPCRNCQPGPGEDRRLPDIFNRSNPPAPLSPHPFSTTPGASFRFELGR</sequence>
<dbReference type="KEGG" id="niy:FQ775_11920"/>
<dbReference type="Proteomes" id="UP000321389">
    <property type="component" value="Chromosome"/>
</dbReference>
<feature type="chain" id="PRO_5022697768" evidence="2">
    <location>
        <begin position="31"/>
        <end position="105"/>
    </location>
</feature>
<feature type="region of interest" description="Disordered" evidence="1">
    <location>
        <begin position="56"/>
        <end position="105"/>
    </location>
</feature>